<dbReference type="Gene3D" id="2.60.40.10">
    <property type="entry name" value="Immunoglobulins"/>
    <property type="match status" value="1"/>
</dbReference>
<dbReference type="Proteomes" id="UP000830375">
    <property type="component" value="Unassembled WGS sequence"/>
</dbReference>
<sequence length="784" mass="87574">MKFKSLNLTDVILPLCAVGEPCVQIFEQPKQRGMRFRYKCEGRSAGSIPGERSSDNNRTYPSIQILNVTGKGKVRVTLVTKSDPYKPHPHDLVGKDCKDGYYEAEFGPERRVIAFQNLGIQCVRRREVRDAIMQRITRRINPFNASVRSPIAGFAVMGDKWVLKEQYGVRWWVQVTRDECEAWEWWYAHKTENLHLPAPISLYNSNPLLHLPPAHANLNHPPATAVHSFLLLSDYIKCRTRGAHIYANKHDHTGARHCLSHTPPLAIFHTHSSPPTLSLFLCSFLSVLHLPAVLLAAQLPSPSFFPTSGLVVWTEVSFHVRRPPPLLQNRQRYSVTRAVFLTRCDISTSCDLRVLKARHSCGRDSRGVKRHRLLRVIPREQLLQTEEYDLNVVRLCFQVFLQDESGILLNFSNLQSKRPVLVSGAPNTAELRICRVNKNSGSVKGGDEIFLLCDKVQKDDIEVRFFTQTWEAKGCFSQADVHRQVAIVFKTPAYCDTTITAPVTVRMQLRRPTDQECILFTEPQSHYYHRPSNQGVMRQNPTGYYNKAPASCSMMPPLTENPPSGALNQAWPSPVTNTTGATNGVGLQQMNPSPSMPTTGESGSSLPLLTAMDLEFLQPNGSTNSQPRQDQPNPQNQQVQQSQQPSQRQGVEGAHNWYNYSHQQPQNTQNGATGTGGLMGTGYSYTGNIEDEIFQNLMGNQQGLPLKQEAQGASNMAVLGPSSDCGQSFTALLNSTTTNGSTAETMRQMESGAPNQRVSQIPYTASGMGQESHLDAFSWGYYPD</sequence>
<feature type="compositionally biased region" description="Low complexity" evidence="1">
    <location>
        <begin position="575"/>
        <end position="586"/>
    </location>
</feature>
<dbReference type="InterPro" id="IPR030492">
    <property type="entry name" value="RHD_CS"/>
</dbReference>
<feature type="domain" description="RHD" evidence="2">
    <location>
        <begin position="18"/>
        <end position="148"/>
    </location>
</feature>
<organism evidence="3 4">
    <name type="scientific">Labeo rohita</name>
    <name type="common">Indian major carp</name>
    <name type="synonym">Cyprinus rohita</name>
    <dbReference type="NCBI Taxonomy" id="84645"/>
    <lineage>
        <taxon>Eukaryota</taxon>
        <taxon>Metazoa</taxon>
        <taxon>Chordata</taxon>
        <taxon>Craniata</taxon>
        <taxon>Vertebrata</taxon>
        <taxon>Euteleostomi</taxon>
        <taxon>Actinopterygii</taxon>
        <taxon>Neopterygii</taxon>
        <taxon>Teleostei</taxon>
        <taxon>Ostariophysi</taxon>
        <taxon>Cypriniformes</taxon>
        <taxon>Cyprinidae</taxon>
        <taxon>Labeoninae</taxon>
        <taxon>Labeonini</taxon>
        <taxon>Labeo</taxon>
    </lineage>
</organism>
<feature type="region of interest" description="Disordered" evidence="1">
    <location>
        <begin position="618"/>
        <end position="651"/>
    </location>
</feature>
<dbReference type="InterPro" id="IPR037059">
    <property type="entry name" value="RHD_DNA_bind_dom_sf"/>
</dbReference>
<dbReference type="SUPFAM" id="SSF49417">
    <property type="entry name" value="p53-like transcription factors"/>
    <property type="match status" value="2"/>
</dbReference>
<evidence type="ECO:0000313" key="3">
    <source>
        <dbReference type="EMBL" id="KAI2657831.1"/>
    </source>
</evidence>
<dbReference type="InterPro" id="IPR002909">
    <property type="entry name" value="IPT_dom"/>
</dbReference>
<name>A0ABQ8M4M0_LABRO</name>
<dbReference type="InterPro" id="IPR013783">
    <property type="entry name" value="Ig-like_fold"/>
</dbReference>
<dbReference type="Gene3D" id="2.60.40.340">
    <property type="entry name" value="Rel homology domain (RHD), DNA-binding domain"/>
    <property type="match status" value="1"/>
</dbReference>
<feature type="region of interest" description="Disordered" evidence="1">
    <location>
        <begin position="555"/>
        <end position="606"/>
    </location>
</feature>
<dbReference type="PANTHER" id="PTHR24169:SF4">
    <property type="entry name" value="PROTO-ONCOGENE C-REL"/>
    <property type="match status" value="1"/>
</dbReference>
<dbReference type="InterPro" id="IPR033926">
    <property type="entry name" value="IPT_NFkappaB"/>
</dbReference>
<dbReference type="CDD" id="cd01177">
    <property type="entry name" value="IPT_NFkappaB"/>
    <property type="match status" value="1"/>
</dbReference>
<feature type="compositionally biased region" description="Polar residues" evidence="1">
    <location>
        <begin position="588"/>
        <end position="606"/>
    </location>
</feature>
<dbReference type="PROSITE" id="PS50254">
    <property type="entry name" value="REL_2"/>
    <property type="match status" value="2"/>
</dbReference>
<dbReference type="InterPro" id="IPR011539">
    <property type="entry name" value="RHD_DNA_bind_dom"/>
</dbReference>
<gene>
    <name evidence="3" type="ORF">H4Q32_009241</name>
</gene>
<dbReference type="SUPFAM" id="SSF81296">
    <property type="entry name" value="E set domains"/>
    <property type="match status" value="1"/>
</dbReference>
<evidence type="ECO:0000256" key="1">
    <source>
        <dbReference type="SAM" id="MobiDB-lite"/>
    </source>
</evidence>
<feature type="domain" description="RHD" evidence="2">
    <location>
        <begin position="377"/>
        <end position="406"/>
    </location>
</feature>
<dbReference type="PROSITE" id="PS01204">
    <property type="entry name" value="REL_1"/>
    <property type="match status" value="1"/>
</dbReference>
<dbReference type="InterPro" id="IPR000451">
    <property type="entry name" value="NFkB/Dor"/>
</dbReference>
<dbReference type="EMBL" id="JACTAM010000013">
    <property type="protein sequence ID" value="KAI2657831.1"/>
    <property type="molecule type" value="Genomic_DNA"/>
</dbReference>
<keyword evidence="4" id="KW-1185">Reference proteome</keyword>
<dbReference type="InterPro" id="IPR014756">
    <property type="entry name" value="Ig_E-set"/>
</dbReference>
<dbReference type="Pfam" id="PF00554">
    <property type="entry name" value="RHD_DNA_bind"/>
    <property type="match status" value="1"/>
</dbReference>
<proteinExistence type="predicted"/>
<evidence type="ECO:0000313" key="4">
    <source>
        <dbReference type="Proteomes" id="UP000830375"/>
    </source>
</evidence>
<dbReference type="Pfam" id="PF16179">
    <property type="entry name" value="RHD_dimer"/>
    <property type="match status" value="1"/>
</dbReference>
<feature type="compositionally biased region" description="Low complexity" evidence="1">
    <location>
        <begin position="624"/>
        <end position="649"/>
    </location>
</feature>
<dbReference type="InterPro" id="IPR032397">
    <property type="entry name" value="RHD_dimer"/>
</dbReference>
<dbReference type="InterPro" id="IPR008967">
    <property type="entry name" value="p53-like_TF_DNA-bd_sf"/>
</dbReference>
<dbReference type="SMART" id="SM00429">
    <property type="entry name" value="IPT"/>
    <property type="match status" value="1"/>
</dbReference>
<protein>
    <submittedName>
        <fullName evidence="3">Proto-oncogene c-Rel</fullName>
    </submittedName>
</protein>
<comment type="caution">
    <text evidence="3">The sequence shown here is derived from an EMBL/GenBank/DDBJ whole genome shotgun (WGS) entry which is preliminary data.</text>
</comment>
<evidence type="ECO:0000259" key="2">
    <source>
        <dbReference type="PROSITE" id="PS50254"/>
    </source>
</evidence>
<reference evidence="3 4" key="1">
    <citation type="submission" date="2022-01" db="EMBL/GenBank/DDBJ databases">
        <title>A high-quality chromosome-level genome assembly of rohu carp, Labeo rohita.</title>
        <authorList>
            <person name="Arick M.A. II"/>
            <person name="Hsu C.-Y."/>
            <person name="Magbanua Z."/>
            <person name="Pechanova O."/>
            <person name="Grover C."/>
            <person name="Miller E."/>
            <person name="Thrash A."/>
            <person name="Ezzel L."/>
            <person name="Alam S."/>
            <person name="Benzie J."/>
            <person name="Hamilton M."/>
            <person name="Karsi A."/>
            <person name="Lawrence M.L."/>
            <person name="Peterson D.G."/>
        </authorList>
    </citation>
    <scope>NUCLEOTIDE SEQUENCE [LARGE SCALE GENOMIC DNA]</scope>
    <source>
        <strain evidence="4">BAU-BD-2019</strain>
        <tissue evidence="3">Blood</tissue>
    </source>
</reference>
<dbReference type="PANTHER" id="PTHR24169">
    <property type="entry name" value="NUCLEAR FACTOR NF-KAPPA-B PROTEIN"/>
    <property type="match status" value="1"/>
</dbReference>
<accession>A0ABQ8M4M0</accession>